<name>Q2GHL1_EHRCR</name>
<evidence type="ECO:0000313" key="2">
    <source>
        <dbReference type="EMBL" id="ABD44590.1"/>
    </source>
</evidence>
<dbReference type="STRING" id="205920.ECH_0251"/>
<proteinExistence type="predicted"/>
<sequence length="205" mass="22833">MRDKVKDLSNNNNSRNSNPIWNILRSIFTTLGNWGNMLANVLPRILISGIVPPIIPTNATNNNPQHNENSSTTHSNENTQSSDHNNMEQHTSQSEIPVLQSSANLDSLSDIEETPRRNNEDEIPVWESSTDSDGISDTENMPIDSHEQHDSDTVSNDTNSDIEFISEEDVLEASGFFIVDICDNPNSSVTHIDLQSGSQDMVYRP</sequence>
<feature type="compositionally biased region" description="Polar residues" evidence="1">
    <location>
        <begin position="88"/>
        <end position="107"/>
    </location>
</feature>
<evidence type="ECO:0000313" key="3">
    <source>
        <dbReference type="Proteomes" id="UP000008320"/>
    </source>
</evidence>
<organism evidence="2 3">
    <name type="scientific">Ehrlichia chaffeensis (strain ATCC CRL-10679 / Arkansas)</name>
    <dbReference type="NCBI Taxonomy" id="205920"/>
    <lineage>
        <taxon>Bacteria</taxon>
        <taxon>Pseudomonadati</taxon>
        <taxon>Pseudomonadota</taxon>
        <taxon>Alphaproteobacteria</taxon>
        <taxon>Rickettsiales</taxon>
        <taxon>Anaplasmataceae</taxon>
        <taxon>Ehrlichia</taxon>
    </lineage>
</organism>
<keyword evidence="3" id="KW-1185">Reference proteome</keyword>
<feature type="region of interest" description="Disordered" evidence="1">
    <location>
        <begin position="58"/>
        <end position="158"/>
    </location>
</feature>
<reference evidence="2 3" key="1">
    <citation type="journal article" date="2006" name="PLoS Genet.">
        <title>Comparative genomics of emerging human ehrlichiosis agents.</title>
        <authorList>
            <person name="Dunning Hotopp J.C."/>
            <person name="Lin M."/>
            <person name="Madupu R."/>
            <person name="Crabtree J."/>
            <person name="Angiuoli S.V."/>
            <person name="Eisen J.A."/>
            <person name="Seshadri R."/>
            <person name="Ren Q."/>
            <person name="Wu M."/>
            <person name="Utterback T.R."/>
            <person name="Smith S."/>
            <person name="Lewis M."/>
            <person name="Khouri H."/>
            <person name="Zhang C."/>
            <person name="Niu H."/>
            <person name="Lin Q."/>
            <person name="Ohashi N."/>
            <person name="Zhi N."/>
            <person name="Nelson W."/>
            <person name="Brinkac L.M."/>
            <person name="Dodson R.J."/>
            <person name="Rosovitz M.J."/>
            <person name="Sundaram J."/>
            <person name="Daugherty S.C."/>
            <person name="Davidsen T."/>
            <person name="Durkin A.S."/>
            <person name="Gwinn M."/>
            <person name="Haft D.H."/>
            <person name="Selengut J.D."/>
            <person name="Sullivan S.A."/>
            <person name="Zafar N."/>
            <person name="Zhou L."/>
            <person name="Benahmed F."/>
            <person name="Forberger H."/>
            <person name="Halpin R."/>
            <person name="Mulligan S."/>
            <person name="Robinson J."/>
            <person name="White O."/>
            <person name="Rikihisa Y."/>
            <person name="Tettelin H."/>
        </authorList>
    </citation>
    <scope>NUCLEOTIDE SEQUENCE [LARGE SCALE GENOMIC DNA]</scope>
    <source>
        <strain evidence="3">ATCC CRL-10679 / Arkansas</strain>
    </source>
</reference>
<feature type="compositionally biased region" description="Low complexity" evidence="1">
    <location>
        <begin position="58"/>
        <end position="82"/>
    </location>
</feature>
<feature type="compositionally biased region" description="Polar residues" evidence="1">
    <location>
        <begin position="127"/>
        <end position="139"/>
    </location>
</feature>
<dbReference type="HOGENOM" id="CLU_1335778_0_0_5"/>
<evidence type="ECO:0000256" key="1">
    <source>
        <dbReference type="SAM" id="MobiDB-lite"/>
    </source>
</evidence>
<accession>Q2GHL1</accession>
<dbReference type="Proteomes" id="UP000008320">
    <property type="component" value="Chromosome"/>
</dbReference>
<dbReference type="EMBL" id="CP000236">
    <property type="protein sequence ID" value="ABD44590.1"/>
    <property type="molecule type" value="Genomic_DNA"/>
</dbReference>
<dbReference type="AlphaFoldDB" id="Q2GHL1"/>
<dbReference type="KEGG" id="ech:ECH_0251"/>
<protein>
    <submittedName>
        <fullName evidence="2">Uncharacterized protein</fullName>
    </submittedName>
</protein>
<gene>
    <name evidence="2" type="ordered locus">ECH_0251</name>
</gene>